<evidence type="ECO:0000256" key="2">
    <source>
        <dbReference type="SAM" id="SignalP"/>
    </source>
</evidence>
<name>A0A1B8AB49_FUSPO</name>
<dbReference type="OMA" id="NKNWDNC"/>
<evidence type="ECO:0000256" key="1">
    <source>
        <dbReference type="SAM" id="Phobius"/>
    </source>
</evidence>
<protein>
    <recommendedName>
        <fullName evidence="5">Mid2 domain-containing protein</fullName>
    </recommendedName>
</protein>
<dbReference type="Proteomes" id="UP000091967">
    <property type="component" value="Unassembled WGS sequence"/>
</dbReference>
<keyword evidence="1" id="KW-0812">Transmembrane</keyword>
<gene>
    <name evidence="3" type="ORF">FPOA_09410</name>
</gene>
<organism evidence="3 4">
    <name type="scientific">Fusarium poae</name>
    <dbReference type="NCBI Taxonomy" id="36050"/>
    <lineage>
        <taxon>Eukaryota</taxon>
        <taxon>Fungi</taxon>
        <taxon>Dikarya</taxon>
        <taxon>Ascomycota</taxon>
        <taxon>Pezizomycotina</taxon>
        <taxon>Sordariomycetes</taxon>
        <taxon>Hypocreomycetidae</taxon>
        <taxon>Hypocreales</taxon>
        <taxon>Nectriaceae</taxon>
        <taxon>Fusarium</taxon>
    </lineage>
</organism>
<feature type="chain" id="PRO_5008602721" description="Mid2 domain-containing protein" evidence="2">
    <location>
        <begin position="19"/>
        <end position="229"/>
    </location>
</feature>
<reference evidence="3 4" key="1">
    <citation type="submission" date="2016-06" db="EMBL/GenBank/DDBJ databases">
        <title>Living apart together: crosstalk between the core and supernumerary genomes in a fungal plant pathogen.</title>
        <authorList>
            <person name="Vanheule A."/>
            <person name="Audenaert K."/>
            <person name="Warris S."/>
            <person name="Van De Geest H."/>
            <person name="Schijlen E."/>
            <person name="Hofte M."/>
            <person name="De Saeger S."/>
            <person name="Haesaert G."/>
            <person name="Waalwijk C."/>
            <person name="Van Der Lee T."/>
        </authorList>
    </citation>
    <scope>NUCLEOTIDE SEQUENCE [LARGE SCALE GENOMIC DNA]</scope>
    <source>
        <strain evidence="3 4">2516</strain>
    </source>
</reference>
<keyword evidence="4" id="KW-1185">Reference proteome</keyword>
<accession>A0A1B8AB49</accession>
<evidence type="ECO:0000313" key="3">
    <source>
        <dbReference type="EMBL" id="OBS17675.1"/>
    </source>
</evidence>
<feature type="signal peptide" evidence="2">
    <location>
        <begin position="1"/>
        <end position="18"/>
    </location>
</feature>
<keyword evidence="1" id="KW-1133">Transmembrane helix</keyword>
<dbReference type="STRING" id="36050.A0A1B8AB49"/>
<evidence type="ECO:0000313" key="4">
    <source>
        <dbReference type="Proteomes" id="UP000091967"/>
    </source>
</evidence>
<dbReference type="EMBL" id="LYXU01000004">
    <property type="protein sequence ID" value="OBS17675.1"/>
    <property type="molecule type" value="Genomic_DNA"/>
</dbReference>
<comment type="caution">
    <text evidence="3">The sequence shown here is derived from an EMBL/GenBank/DDBJ whole genome shotgun (WGS) entry which is preliminary data.</text>
</comment>
<evidence type="ECO:0008006" key="5">
    <source>
        <dbReference type="Google" id="ProtNLM"/>
    </source>
</evidence>
<sequence>MKFNSFCLFLISCRSILAQTCYYPGYEDASIEASPVYTPCSSDVTKYSTCCKSDHGHQCLDNGLCLDPTQRLYQGGCTNKNWDNCPDICLSHDPEDSITIKHCETGNFYCCQSDSPTAGNCCLLSERRISALNLHRLSRRSYNDDSSTDGALAAGITGGVVGAIGLVGICFVAVIYCQGIPISKGGMFNRRRSAAFNPILAEADAGPESVLVESDARPVQPTTVHELPA</sequence>
<feature type="transmembrane region" description="Helical" evidence="1">
    <location>
        <begin position="151"/>
        <end position="177"/>
    </location>
</feature>
<dbReference type="AlphaFoldDB" id="A0A1B8AB49"/>
<proteinExistence type="predicted"/>
<keyword evidence="2" id="KW-0732">Signal</keyword>
<keyword evidence="1" id="KW-0472">Membrane</keyword>